<keyword evidence="3" id="KW-1185">Reference proteome</keyword>
<evidence type="ECO:0000313" key="2">
    <source>
        <dbReference type="EMBL" id="TWT61123.1"/>
    </source>
</evidence>
<proteinExistence type="predicted"/>
<keyword evidence="2" id="KW-0378">Hydrolase</keyword>
<name>A0A5C5XFJ4_9PLAN</name>
<dbReference type="InterPro" id="IPR006311">
    <property type="entry name" value="TAT_signal"/>
</dbReference>
<dbReference type="PANTHER" id="PTHR30383">
    <property type="entry name" value="THIOESTERASE 1/PROTEASE 1/LYSOPHOSPHOLIPASE L1"/>
    <property type="match status" value="1"/>
</dbReference>
<evidence type="ECO:0000313" key="3">
    <source>
        <dbReference type="Proteomes" id="UP000316095"/>
    </source>
</evidence>
<organism evidence="2 3">
    <name type="scientific">Rubinisphaera italica</name>
    <dbReference type="NCBI Taxonomy" id="2527969"/>
    <lineage>
        <taxon>Bacteria</taxon>
        <taxon>Pseudomonadati</taxon>
        <taxon>Planctomycetota</taxon>
        <taxon>Planctomycetia</taxon>
        <taxon>Planctomycetales</taxon>
        <taxon>Planctomycetaceae</taxon>
        <taxon>Rubinisphaera</taxon>
    </lineage>
</organism>
<comment type="caution">
    <text evidence="2">The sequence shown here is derived from an EMBL/GenBank/DDBJ whole genome shotgun (WGS) entry which is preliminary data.</text>
</comment>
<dbReference type="InterPro" id="IPR036514">
    <property type="entry name" value="SGNH_hydro_sf"/>
</dbReference>
<dbReference type="EMBL" id="SJPG01000001">
    <property type="protein sequence ID" value="TWT61123.1"/>
    <property type="molecule type" value="Genomic_DNA"/>
</dbReference>
<reference evidence="2 3" key="1">
    <citation type="submission" date="2019-02" db="EMBL/GenBank/DDBJ databases">
        <title>Deep-cultivation of Planctomycetes and their phenomic and genomic characterization uncovers novel biology.</title>
        <authorList>
            <person name="Wiegand S."/>
            <person name="Jogler M."/>
            <person name="Boedeker C."/>
            <person name="Pinto D."/>
            <person name="Vollmers J."/>
            <person name="Rivas-Marin E."/>
            <person name="Kohn T."/>
            <person name="Peeters S.H."/>
            <person name="Heuer A."/>
            <person name="Rast P."/>
            <person name="Oberbeckmann S."/>
            <person name="Bunk B."/>
            <person name="Jeske O."/>
            <person name="Meyerdierks A."/>
            <person name="Storesund J.E."/>
            <person name="Kallscheuer N."/>
            <person name="Luecker S."/>
            <person name="Lage O.M."/>
            <person name="Pohl T."/>
            <person name="Merkel B.J."/>
            <person name="Hornburger P."/>
            <person name="Mueller R.-W."/>
            <person name="Bruemmer F."/>
            <person name="Labrenz M."/>
            <person name="Spormann A.M."/>
            <person name="Op Den Camp H."/>
            <person name="Overmann J."/>
            <person name="Amann R."/>
            <person name="Jetten M.S.M."/>
            <person name="Mascher T."/>
            <person name="Medema M.H."/>
            <person name="Devos D.P."/>
            <person name="Kaster A.-K."/>
            <person name="Ovreas L."/>
            <person name="Rohde M."/>
            <person name="Galperin M.Y."/>
            <person name="Jogler C."/>
        </authorList>
    </citation>
    <scope>NUCLEOTIDE SEQUENCE [LARGE SCALE GENOMIC DNA]</scope>
    <source>
        <strain evidence="2 3">Pan54</strain>
    </source>
</reference>
<dbReference type="SUPFAM" id="SSF52266">
    <property type="entry name" value="SGNH hydrolase"/>
    <property type="match status" value="1"/>
</dbReference>
<gene>
    <name evidence="2" type="ORF">Pan54_18580</name>
</gene>
<dbReference type="InterPro" id="IPR013830">
    <property type="entry name" value="SGNH_hydro"/>
</dbReference>
<dbReference type="Proteomes" id="UP000316095">
    <property type="component" value="Unassembled WGS sequence"/>
</dbReference>
<accession>A0A5C5XFJ4</accession>
<dbReference type="Pfam" id="PF13472">
    <property type="entry name" value="Lipase_GDSL_2"/>
    <property type="match status" value="1"/>
</dbReference>
<evidence type="ECO:0000259" key="1">
    <source>
        <dbReference type="Pfam" id="PF13472"/>
    </source>
</evidence>
<dbReference type="PROSITE" id="PS51318">
    <property type="entry name" value="TAT"/>
    <property type="match status" value="1"/>
</dbReference>
<dbReference type="PANTHER" id="PTHR30383:SF5">
    <property type="entry name" value="SGNH HYDROLASE-TYPE ESTERASE DOMAIN-CONTAINING PROTEIN"/>
    <property type="match status" value="1"/>
</dbReference>
<dbReference type="InterPro" id="IPR051532">
    <property type="entry name" value="Ester_Hydrolysis_Enzymes"/>
</dbReference>
<dbReference type="CDD" id="cd01834">
    <property type="entry name" value="SGNH_hydrolase_like_2"/>
    <property type="match status" value="1"/>
</dbReference>
<sequence length="260" mass="28149">MKSTSSLPRRSFLQTSLTAGTAGAVGLLTGSQNSVQAAESKAEPVIKPGSTILFQGDSITDAGRKKDKENQDTPNMQPGFGGGYAWMTAAALLTGPEGDTLKTYNRGISGNKVYQLADRWQADCLDLKPDVLSILIGVNDIWHYLNGKYDGTVEKYEADYRALLARTKEALPKVKLVICEPFVLKTGAVTDKWFPMFDGFREASARLAQENNAIFVPFQTMFDEAVKYAPPSHWAGDGVHPSSHGASLMASAWLRAVQAG</sequence>
<protein>
    <submittedName>
        <fullName evidence="2">GDSL-like Lipase/Acylhydrolase</fullName>
    </submittedName>
</protein>
<dbReference type="Gene3D" id="3.40.50.1110">
    <property type="entry name" value="SGNH hydrolase"/>
    <property type="match status" value="1"/>
</dbReference>
<dbReference type="GO" id="GO:0004622">
    <property type="term" value="F:phosphatidylcholine lysophospholipase activity"/>
    <property type="evidence" value="ECO:0007669"/>
    <property type="project" value="TreeGrafter"/>
</dbReference>
<feature type="domain" description="SGNH hydrolase-type esterase" evidence="1">
    <location>
        <begin position="56"/>
        <end position="246"/>
    </location>
</feature>
<dbReference type="RefSeq" id="WP_146503153.1">
    <property type="nucleotide sequence ID" value="NZ_SJPG01000001.1"/>
</dbReference>
<dbReference type="OrthoDB" id="9794725at2"/>
<dbReference type="AlphaFoldDB" id="A0A5C5XFJ4"/>